<reference evidence="1 2" key="1">
    <citation type="journal article" date="2017" name="Environ. Sci. Technol.">
        <title>Organohalide Respiration with Chlorinated Ethenes under Low pH Conditions.</title>
        <authorList>
            <person name="Yang Y."/>
            <person name="Capiro N.L."/>
            <person name="Marcet T.F."/>
            <person name="Yan J."/>
            <person name="Pennell K.D."/>
            <person name="Loffler F.E."/>
        </authorList>
    </citation>
    <scope>NUCLEOTIDE SEQUENCE [LARGE SCALE GENOMIC DNA]</scope>
    <source>
        <strain evidence="1 2">ACSDCE</strain>
    </source>
</reference>
<gene>
    <name evidence="1" type="ORF">FA584_03875</name>
</gene>
<dbReference type="PANTHER" id="PTHR22916">
    <property type="entry name" value="GLYCOSYLTRANSFERASE"/>
    <property type="match status" value="1"/>
</dbReference>
<dbReference type="InterPro" id="IPR001173">
    <property type="entry name" value="Glyco_trans_2-like"/>
</dbReference>
<dbReference type="PANTHER" id="PTHR22916:SF3">
    <property type="entry name" value="UDP-GLCNAC:BETAGAL BETA-1,3-N-ACETYLGLUCOSAMINYLTRANSFERASE-LIKE PROTEIN 1"/>
    <property type="match status" value="1"/>
</dbReference>
<dbReference type="AlphaFoldDB" id="A0A6G9VQG3"/>
<dbReference type="Gene3D" id="3.90.550.10">
    <property type="entry name" value="Spore Coat Polysaccharide Biosynthesis Protein SpsA, Chain A"/>
    <property type="match status" value="1"/>
</dbReference>
<dbReference type="EMBL" id="CP039734">
    <property type="protein sequence ID" value="QIR75391.1"/>
    <property type="molecule type" value="Genomic_DNA"/>
</dbReference>
<evidence type="ECO:0000313" key="2">
    <source>
        <dbReference type="Proteomes" id="UP000502831"/>
    </source>
</evidence>
<dbReference type="SUPFAM" id="SSF53448">
    <property type="entry name" value="Nucleotide-diphospho-sugar transferases"/>
    <property type="match status" value="1"/>
</dbReference>
<dbReference type="InterPro" id="IPR029044">
    <property type="entry name" value="Nucleotide-diphossugar_trans"/>
</dbReference>
<organism evidence="1 2">
    <name type="scientific">Sulfurospirillum diekertiae</name>
    <dbReference type="NCBI Taxonomy" id="1854492"/>
    <lineage>
        <taxon>Bacteria</taxon>
        <taxon>Pseudomonadati</taxon>
        <taxon>Campylobacterota</taxon>
        <taxon>Epsilonproteobacteria</taxon>
        <taxon>Campylobacterales</taxon>
        <taxon>Sulfurospirillaceae</taxon>
        <taxon>Sulfurospirillum</taxon>
    </lineage>
</organism>
<dbReference type="RefSeq" id="WP_167749438.1">
    <property type="nucleotide sequence ID" value="NZ_CP039734.2"/>
</dbReference>
<proteinExistence type="predicted"/>
<dbReference type="GO" id="GO:0016758">
    <property type="term" value="F:hexosyltransferase activity"/>
    <property type="evidence" value="ECO:0007669"/>
    <property type="project" value="UniProtKB-ARBA"/>
</dbReference>
<dbReference type="Pfam" id="PF00535">
    <property type="entry name" value="Glycos_transf_2"/>
    <property type="match status" value="1"/>
</dbReference>
<evidence type="ECO:0000313" key="1">
    <source>
        <dbReference type="EMBL" id="QIR75391.1"/>
    </source>
</evidence>
<name>A0A6G9VQG3_9BACT</name>
<protein>
    <submittedName>
        <fullName evidence="1">Glycosyltransferase family 2 protein</fullName>
    </submittedName>
</protein>
<sequence>MIYNSLLSIVIPTYNRVDFLDYCLKFHIPLAREYNIQIFISDNASTDLTKIVVEKWMKEYPLLKYHQNASNVGPDRNFEIGLKLPDTEYIWLLGDTYQIPKNGIKYLLEQTKDKKYDALVFNLANKINIETKNYQESNLLLNELGALMTCLSCLVYNKELIKRANFSRYYNSYFIQIGIIFEDIADNKKFSVFWIKSESVEGLEHPLLKKTNWSETSKVYDIACDSWTNFVMSLPPSYKLQHKMKCIMDFGKISGLFTLKNLVMLRILGLLNIEILKKYKFFFGMTIDYPIYLIYIISVMPKIVCKMIVIQYILFLKKDKKNKIITIWKR</sequence>
<accession>A0A6G9VQG3</accession>
<dbReference type="Proteomes" id="UP000502831">
    <property type="component" value="Chromosome"/>
</dbReference>